<reference evidence="1" key="1">
    <citation type="submission" date="2021-06" db="EMBL/GenBank/DDBJ databases">
        <authorList>
            <person name="Kallberg Y."/>
            <person name="Tangrot J."/>
            <person name="Rosling A."/>
        </authorList>
    </citation>
    <scope>NUCLEOTIDE SEQUENCE</scope>
    <source>
        <strain evidence="1">IL203A</strain>
    </source>
</reference>
<keyword evidence="2" id="KW-1185">Reference proteome</keyword>
<dbReference type="Proteomes" id="UP000789702">
    <property type="component" value="Unassembled WGS sequence"/>
</dbReference>
<evidence type="ECO:0000313" key="1">
    <source>
        <dbReference type="EMBL" id="CAG8522753.1"/>
    </source>
</evidence>
<gene>
    <name evidence="1" type="ORF">DHETER_LOCUS3998</name>
</gene>
<accession>A0ACA9LCG6</accession>
<proteinExistence type="predicted"/>
<dbReference type="EMBL" id="CAJVPU010003759">
    <property type="protein sequence ID" value="CAG8522753.1"/>
    <property type="molecule type" value="Genomic_DNA"/>
</dbReference>
<comment type="caution">
    <text evidence="1">The sequence shown here is derived from an EMBL/GenBank/DDBJ whole genome shotgun (WGS) entry which is preliminary data.</text>
</comment>
<evidence type="ECO:0000313" key="2">
    <source>
        <dbReference type="Proteomes" id="UP000789702"/>
    </source>
</evidence>
<organism evidence="1 2">
    <name type="scientific">Dentiscutata heterogama</name>
    <dbReference type="NCBI Taxonomy" id="1316150"/>
    <lineage>
        <taxon>Eukaryota</taxon>
        <taxon>Fungi</taxon>
        <taxon>Fungi incertae sedis</taxon>
        <taxon>Mucoromycota</taxon>
        <taxon>Glomeromycotina</taxon>
        <taxon>Glomeromycetes</taxon>
        <taxon>Diversisporales</taxon>
        <taxon>Gigasporaceae</taxon>
        <taxon>Dentiscutata</taxon>
    </lineage>
</organism>
<protein>
    <submittedName>
        <fullName evidence="1">10366_t:CDS:1</fullName>
    </submittedName>
</protein>
<sequence>MNKIKARTLRNISLTDEDYDKYLNHFKTPPFSSLIEKNVCFSNQQEDVHKAIKEIKNDKKYADDFFVAAQKFINEGKILVSSSVDSQSRRGSIVEDSNQNLSTDQELVLSEDALVNYQTSSTVNQSSCYQPPAVFLANQQNSLHSQTTLNNESSNQINKDLDRTPKTPNQQ</sequence>
<name>A0ACA9LCG6_9GLOM</name>